<evidence type="ECO:0000313" key="5">
    <source>
        <dbReference type="EMBL" id="GJD45597.1"/>
    </source>
</evidence>
<keyword evidence="1" id="KW-0805">Transcription regulation</keyword>
<accession>A0ABQ4QK44</accession>
<proteinExistence type="predicted"/>
<keyword evidence="6" id="KW-1185">Reference proteome</keyword>
<dbReference type="PROSITE" id="PS50987">
    <property type="entry name" value="HTH_ARSR_2"/>
    <property type="match status" value="1"/>
</dbReference>
<dbReference type="InterPro" id="IPR036388">
    <property type="entry name" value="WH-like_DNA-bd_sf"/>
</dbReference>
<protein>
    <recommendedName>
        <fullName evidence="4">HTH arsR-type domain-containing protein</fullName>
    </recommendedName>
</protein>
<evidence type="ECO:0000256" key="2">
    <source>
        <dbReference type="ARBA" id="ARBA00023125"/>
    </source>
</evidence>
<gene>
    <name evidence="5" type="ORF">AFCDBAGC_3471</name>
</gene>
<evidence type="ECO:0000256" key="1">
    <source>
        <dbReference type="ARBA" id="ARBA00023015"/>
    </source>
</evidence>
<reference evidence="5 6" key="1">
    <citation type="journal article" date="2021" name="Front. Microbiol.">
        <title>Comprehensive Comparative Genomics and Phenotyping of Methylobacterium Species.</title>
        <authorList>
            <person name="Alessa O."/>
            <person name="Ogura Y."/>
            <person name="Fujitani Y."/>
            <person name="Takami H."/>
            <person name="Hayashi T."/>
            <person name="Sahin N."/>
            <person name="Tani A."/>
        </authorList>
    </citation>
    <scope>NUCLEOTIDE SEQUENCE [LARGE SCALE GENOMIC DNA]</scope>
    <source>
        <strain evidence="5 6">DSM 23679</strain>
    </source>
</reference>
<dbReference type="InterPro" id="IPR051011">
    <property type="entry name" value="Metal_resp_trans_reg"/>
</dbReference>
<keyword evidence="3" id="KW-0804">Transcription</keyword>
<dbReference type="SUPFAM" id="SSF46785">
    <property type="entry name" value="Winged helix' DNA-binding domain"/>
    <property type="match status" value="1"/>
</dbReference>
<dbReference type="InterPro" id="IPR001845">
    <property type="entry name" value="HTH_ArsR_DNA-bd_dom"/>
</dbReference>
<evidence type="ECO:0000313" key="6">
    <source>
        <dbReference type="Proteomes" id="UP001055117"/>
    </source>
</evidence>
<dbReference type="Gene3D" id="1.10.10.10">
    <property type="entry name" value="Winged helix-like DNA-binding domain superfamily/Winged helix DNA-binding domain"/>
    <property type="match status" value="1"/>
</dbReference>
<dbReference type="PANTHER" id="PTHR43132">
    <property type="entry name" value="ARSENICAL RESISTANCE OPERON REPRESSOR ARSR-RELATED"/>
    <property type="match status" value="1"/>
</dbReference>
<evidence type="ECO:0000256" key="3">
    <source>
        <dbReference type="ARBA" id="ARBA00023163"/>
    </source>
</evidence>
<dbReference type="NCBIfam" id="NF033788">
    <property type="entry name" value="HTH_metalloreg"/>
    <property type="match status" value="1"/>
</dbReference>
<dbReference type="Proteomes" id="UP001055117">
    <property type="component" value="Unassembled WGS sequence"/>
</dbReference>
<keyword evidence="2" id="KW-0238">DNA-binding</keyword>
<evidence type="ECO:0000259" key="4">
    <source>
        <dbReference type="PROSITE" id="PS50987"/>
    </source>
</evidence>
<sequence>MTLKRFHNGLSDVDEKQALDGFGAIAQETRLRIVRLLVTAGADGMAAGAITEAIAGASAPRISFHLSHLENAGLVVSRREGRSIIYSAVFTALSDLVAFLMRDCCEGHCEVCDRAIALFARCTGRPQQVAQPSKIACEEA</sequence>
<dbReference type="EMBL" id="BPQG01000052">
    <property type="protein sequence ID" value="GJD45597.1"/>
    <property type="molecule type" value="Genomic_DNA"/>
</dbReference>
<dbReference type="PRINTS" id="PR00778">
    <property type="entry name" value="HTHARSR"/>
</dbReference>
<dbReference type="SMART" id="SM00418">
    <property type="entry name" value="HTH_ARSR"/>
    <property type="match status" value="1"/>
</dbReference>
<dbReference type="Pfam" id="PF12840">
    <property type="entry name" value="HTH_20"/>
    <property type="match status" value="1"/>
</dbReference>
<organism evidence="5 6">
    <name type="scientific">Methylobacterium cerastii</name>
    <dbReference type="NCBI Taxonomy" id="932741"/>
    <lineage>
        <taxon>Bacteria</taxon>
        <taxon>Pseudomonadati</taxon>
        <taxon>Pseudomonadota</taxon>
        <taxon>Alphaproteobacteria</taxon>
        <taxon>Hyphomicrobiales</taxon>
        <taxon>Methylobacteriaceae</taxon>
        <taxon>Methylobacterium</taxon>
    </lineage>
</organism>
<comment type="caution">
    <text evidence="5">The sequence shown here is derived from an EMBL/GenBank/DDBJ whole genome shotgun (WGS) entry which is preliminary data.</text>
</comment>
<dbReference type="InterPro" id="IPR011991">
    <property type="entry name" value="ArsR-like_HTH"/>
</dbReference>
<feature type="domain" description="HTH arsR-type" evidence="4">
    <location>
        <begin position="10"/>
        <end position="108"/>
    </location>
</feature>
<dbReference type="PANTHER" id="PTHR43132:SF2">
    <property type="entry name" value="ARSENICAL RESISTANCE OPERON REPRESSOR ARSR-RELATED"/>
    <property type="match status" value="1"/>
</dbReference>
<dbReference type="InterPro" id="IPR036390">
    <property type="entry name" value="WH_DNA-bd_sf"/>
</dbReference>
<dbReference type="CDD" id="cd00090">
    <property type="entry name" value="HTH_ARSR"/>
    <property type="match status" value="1"/>
</dbReference>
<name>A0ABQ4QK44_9HYPH</name>